<dbReference type="RefSeq" id="YP_009778066.1">
    <property type="nucleotide sequence ID" value="NC_047710.1"/>
</dbReference>
<name>A0A6S4PDC8_9CAUD</name>
<keyword evidence="2" id="KW-1185">Reference proteome</keyword>
<dbReference type="EMBL" id="AP013539">
    <property type="protein sequence ID" value="BAQ94008.1"/>
    <property type="molecule type" value="Genomic_DNA"/>
</dbReference>
<dbReference type="Proteomes" id="UP000505087">
    <property type="component" value="Segment"/>
</dbReference>
<evidence type="ECO:0000313" key="2">
    <source>
        <dbReference type="Proteomes" id="UP000505087"/>
    </source>
</evidence>
<evidence type="ECO:0000313" key="1">
    <source>
        <dbReference type="EMBL" id="BAQ94008.1"/>
    </source>
</evidence>
<organism evidence="1 2">
    <name type="scientific">uncultured phage_MedDCM-OCT-S28-C3</name>
    <dbReference type="NCBI Taxonomy" id="2740802"/>
    <lineage>
        <taxon>Viruses</taxon>
        <taxon>Duplodnaviria</taxon>
        <taxon>Heunggongvirae</taxon>
        <taxon>Uroviricota</taxon>
        <taxon>Caudoviricetes</taxon>
        <taxon>Autographivirales</taxon>
        <taxon>Pedosvirus</taxon>
        <taxon>Pedosvirus S28C3</taxon>
    </lineage>
</organism>
<reference evidence="1 2" key="1">
    <citation type="journal article" date="2013" name="PLoS Genet.">
        <title>Expanding the Marine Virosphere Using Metagenomics.</title>
        <authorList>
            <person name="Mizuno C.M."/>
            <person name="Rodriguez-Valera F."/>
            <person name="Kimes N.E."/>
            <person name="Ghai R."/>
        </authorList>
    </citation>
    <scope>NUCLEOTIDE SEQUENCE [LARGE SCALE GENOMIC DNA]</scope>
    <source>
        <strain evidence="1">UvMED-CGR-U-MedDCM-OCT-S28-C3</strain>
    </source>
</reference>
<dbReference type="GeneID" id="55412174"/>
<dbReference type="KEGG" id="vg:55412174"/>
<proteinExistence type="predicted"/>
<protein>
    <submittedName>
        <fullName evidence="1">Uncharacterized protein</fullName>
    </submittedName>
</protein>
<sequence length="54" mass="6434">MTVSEDLKTKLEQCKDMPEVLATIIEDCWFDWQQDEALEWVDQHIKHIKCVNEA</sequence>
<accession>A0A6S4PDC8</accession>